<dbReference type="RefSeq" id="XP_038079223.1">
    <property type="nucleotide sequence ID" value="XM_038223295.1"/>
</dbReference>
<feature type="transmembrane region" description="Helical" evidence="2">
    <location>
        <begin position="133"/>
        <end position="157"/>
    </location>
</feature>
<dbReference type="InterPro" id="IPR036116">
    <property type="entry name" value="FN3_sf"/>
</dbReference>
<dbReference type="AlphaFoldDB" id="A0A914BSG3"/>
<feature type="compositionally biased region" description="Basic and acidic residues" evidence="1">
    <location>
        <begin position="169"/>
        <end position="182"/>
    </location>
</feature>
<keyword evidence="5" id="KW-1185">Reference proteome</keyword>
<name>A0A914BSG3_PATMI</name>
<keyword evidence="2" id="KW-0472">Membrane</keyword>
<dbReference type="Gene3D" id="2.60.40.10">
    <property type="entry name" value="Immunoglobulins"/>
    <property type="match status" value="1"/>
</dbReference>
<dbReference type="Proteomes" id="UP000887568">
    <property type="component" value="Unplaced"/>
</dbReference>
<dbReference type="PROSITE" id="PS50853">
    <property type="entry name" value="FN3"/>
    <property type="match status" value="1"/>
</dbReference>
<evidence type="ECO:0000259" key="3">
    <source>
        <dbReference type="PROSITE" id="PS50853"/>
    </source>
</evidence>
<dbReference type="SUPFAM" id="SSF49265">
    <property type="entry name" value="Fibronectin type III"/>
    <property type="match status" value="1"/>
</dbReference>
<evidence type="ECO:0000256" key="1">
    <source>
        <dbReference type="SAM" id="MobiDB-lite"/>
    </source>
</evidence>
<dbReference type="GeneID" id="119746380"/>
<proteinExistence type="predicted"/>
<dbReference type="InterPro" id="IPR003961">
    <property type="entry name" value="FN3_dom"/>
</dbReference>
<sequence length="194" mass="20786">MGTGGLSTTFPVHIIMIWTVLILTAFSTTSSALDYASSISVSADTTSATLTWTVASNASAADSYIVAVLLDGGTTSVNNYTISDVSTETYSLADLVFSTYYTVNLYTVSNTGQTVGVTTVSFWTEYAVWNSKFIAVLGVIGFMFLTLLVMMVLKSVFLKEEKAQDKKPVLEDEENGGIRKENGAGTNAKDIAIF</sequence>
<keyword evidence="2" id="KW-0812">Transmembrane</keyword>
<evidence type="ECO:0000256" key="2">
    <source>
        <dbReference type="SAM" id="Phobius"/>
    </source>
</evidence>
<accession>A0A914BSG3</accession>
<evidence type="ECO:0000313" key="5">
    <source>
        <dbReference type="Proteomes" id="UP000887568"/>
    </source>
</evidence>
<dbReference type="InterPro" id="IPR013783">
    <property type="entry name" value="Ig-like_fold"/>
</dbReference>
<organism evidence="4 5">
    <name type="scientific">Patiria miniata</name>
    <name type="common">Bat star</name>
    <name type="synonym">Asterina miniata</name>
    <dbReference type="NCBI Taxonomy" id="46514"/>
    <lineage>
        <taxon>Eukaryota</taxon>
        <taxon>Metazoa</taxon>
        <taxon>Echinodermata</taxon>
        <taxon>Eleutherozoa</taxon>
        <taxon>Asterozoa</taxon>
        <taxon>Asteroidea</taxon>
        <taxon>Valvatacea</taxon>
        <taxon>Valvatida</taxon>
        <taxon>Asterinidae</taxon>
        <taxon>Patiria</taxon>
    </lineage>
</organism>
<evidence type="ECO:0000313" key="4">
    <source>
        <dbReference type="EnsemblMetazoa" id="XP_038079223.1"/>
    </source>
</evidence>
<dbReference type="OrthoDB" id="10483649at2759"/>
<dbReference type="EnsemblMetazoa" id="XM_038223295.1">
    <property type="protein sequence ID" value="XP_038079223.1"/>
    <property type="gene ID" value="LOC119746380"/>
</dbReference>
<reference evidence="4" key="1">
    <citation type="submission" date="2022-11" db="UniProtKB">
        <authorList>
            <consortium name="EnsemblMetazoa"/>
        </authorList>
    </citation>
    <scope>IDENTIFICATION</scope>
</reference>
<keyword evidence="2" id="KW-1133">Transmembrane helix</keyword>
<feature type="transmembrane region" description="Helical" evidence="2">
    <location>
        <begin position="12"/>
        <end position="33"/>
    </location>
</feature>
<feature type="region of interest" description="Disordered" evidence="1">
    <location>
        <begin position="169"/>
        <end position="194"/>
    </location>
</feature>
<protein>
    <recommendedName>
        <fullName evidence="3">Fibronectin type-III domain-containing protein</fullName>
    </recommendedName>
</protein>
<dbReference type="OMA" id="YYTVNLY"/>
<feature type="domain" description="Fibronectin type-III" evidence="3">
    <location>
        <begin position="29"/>
        <end position="127"/>
    </location>
</feature>